<proteinExistence type="predicted"/>
<feature type="transmembrane region" description="Helical" evidence="1">
    <location>
        <begin position="50"/>
        <end position="73"/>
    </location>
</feature>
<keyword evidence="1" id="KW-1133">Transmembrane helix</keyword>
<accession>A0A1I7XYP6</accession>
<keyword evidence="1" id="KW-0472">Membrane</keyword>
<dbReference type="PANTHER" id="PTHR46891">
    <property type="entry name" value="SERPENTINE RECEPTOR, CLASS H-RELATED"/>
    <property type="match status" value="1"/>
</dbReference>
<feature type="transmembrane region" description="Helical" evidence="1">
    <location>
        <begin position="300"/>
        <end position="330"/>
    </location>
</feature>
<keyword evidence="2" id="KW-1185">Reference proteome</keyword>
<reference evidence="3" key="1">
    <citation type="submission" date="2016-11" db="UniProtKB">
        <authorList>
            <consortium name="WormBaseParasite"/>
        </authorList>
    </citation>
    <scope>IDENTIFICATION</scope>
</reference>
<feature type="transmembrane region" description="Helical" evidence="1">
    <location>
        <begin position="221"/>
        <end position="246"/>
    </location>
</feature>
<dbReference type="WBParaSite" id="L893_g1082.t1">
    <property type="protein sequence ID" value="L893_g1082.t1"/>
    <property type="gene ID" value="L893_g1082"/>
</dbReference>
<dbReference type="Proteomes" id="UP000095287">
    <property type="component" value="Unplaced"/>
</dbReference>
<feature type="transmembrane region" description="Helical" evidence="1">
    <location>
        <begin position="129"/>
        <end position="150"/>
    </location>
</feature>
<sequence length="360" mass="41478">MCHICARSHSICPLSSVTCPSVPDLRVWSTFFAVYGNYCRRTMLSSLVSIYNVAINFTMVYSMIIYAVTLTIIHRFTPRSNSNRFLVTIIFWDFLVHVLWLGFHPYPMMPLPCFRLDGFLAKHFFSETLGHFILCSSVLCAINQCVGLWVSFQFRYLLVAYGRRIVHIHRAYGYSYCVLVHALVTVAFVLLYKDLVLSVKDFDIQHNDVEHLFCLEPDDNFLQIFTFVVLMIFIIVTVIIMVVLSFRKVSETRRLIGAKTAKLQKMFLLNLLLLSGIPILFGGVPIVVCLYLMHNTQQEYTQLIIVICVLIMLNYGSIMCVISLVIFKAYRNAVLTTFRKYSDILSSRMATIRGHTEVYL</sequence>
<name>A0A1I7XYP6_9BILA</name>
<keyword evidence="1" id="KW-0812">Transmembrane</keyword>
<feature type="transmembrane region" description="Helical" evidence="1">
    <location>
        <begin position="85"/>
        <end position="103"/>
    </location>
</feature>
<dbReference type="InterPro" id="IPR019422">
    <property type="entry name" value="7TM_GPCR_serpentine_rcpt_Srh"/>
</dbReference>
<feature type="transmembrane region" description="Helical" evidence="1">
    <location>
        <begin position="267"/>
        <end position="294"/>
    </location>
</feature>
<feature type="transmembrane region" description="Helical" evidence="1">
    <location>
        <begin position="171"/>
        <end position="192"/>
    </location>
</feature>
<dbReference type="Pfam" id="PF10318">
    <property type="entry name" value="7TM_GPCR_Srh"/>
    <property type="match status" value="1"/>
</dbReference>
<dbReference type="PANTHER" id="PTHR46891:SF10">
    <property type="entry name" value="SERPENTINE RECEPTOR, CLASS H"/>
    <property type="match status" value="1"/>
</dbReference>
<evidence type="ECO:0000256" key="1">
    <source>
        <dbReference type="SAM" id="Phobius"/>
    </source>
</evidence>
<dbReference type="AlphaFoldDB" id="A0A1I7XYP6"/>
<evidence type="ECO:0000313" key="2">
    <source>
        <dbReference type="Proteomes" id="UP000095287"/>
    </source>
</evidence>
<organism evidence="2 3">
    <name type="scientific">Steinernema glaseri</name>
    <dbReference type="NCBI Taxonomy" id="37863"/>
    <lineage>
        <taxon>Eukaryota</taxon>
        <taxon>Metazoa</taxon>
        <taxon>Ecdysozoa</taxon>
        <taxon>Nematoda</taxon>
        <taxon>Chromadorea</taxon>
        <taxon>Rhabditida</taxon>
        <taxon>Tylenchina</taxon>
        <taxon>Panagrolaimomorpha</taxon>
        <taxon>Strongyloidoidea</taxon>
        <taxon>Steinernematidae</taxon>
        <taxon>Steinernema</taxon>
    </lineage>
</organism>
<protein>
    <submittedName>
        <fullName evidence="3">G_PROTEIN_RECEP_F1_2 domain-containing protein</fullName>
    </submittedName>
</protein>
<evidence type="ECO:0000313" key="3">
    <source>
        <dbReference type="WBParaSite" id="L893_g1082.t1"/>
    </source>
</evidence>